<evidence type="ECO:0000313" key="2">
    <source>
        <dbReference type="Proteomes" id="UP000662747"/>
    </source>
</evidence>
<evidence type="ECO:0008006" key="3">
    <source>
        <dbReference type="Google" id="ProtNLM"/>
    </source>
</evidence>
<dbReference type="EMBL" id="CP071090">
    <property type="protein sequence ID" value="QSQ28366.1"/>
    <property type="molecule type" value="Genomic_DNA"/>
</dbReference>
<dbReference type="Proteomes" id="UP000662747">
    <property type="component" value="Chromosome"/>
</dbReference>
<gene>
    <name evidence="1" type="ORF">JY651_33885</name>
</gene>
<organism evidence="1 2">
    <name type="scientific">Pyxidicoccus parkwayensis</name>
    <dbReference type="NCBI Taxonomy" id="2813578"/>
    <lineage>
        <taxon>Bacteria</taxon>
        <taxon>Pseudomonadati</taxon>
        <taxon>Myxococcota</taxon>
        <taxon>Myxococcia</taxon>
        <taxon>Myxococcales</taxon>
        <taxon>Cystobacterineae</taxon>
        <taxon>Myxococcaceae</taxon>
        <taxon>Pyxidicoccus</taxon>
    </lineage>
</organism>
<proteinExistence type="predicted"/>
<sequence>MPNHPYAPVRSRARRGFTLLLALGLIAMITVTVMVALRAVTTESNLQAHERRAREAFFAAEAGMAEGRVIVQAIVGDNQQYNGVFEELGNRKDGTGLSGYVTEAGLPSTAAKPWYQVMPWRDYQMTRGTGVDTGVSGANLEINGPDGVRINDYPEPLNVHYRVFVVDDADADPSRTVDTNNQIWIVSVGEVTTPGGQPYRTIVRSLVTNENGVGGGGGYGTKLGGGSNGSAYGGTMPTWTP</sequence>
<protein>
    <recommendedName>
        <fullName evidence="3">Type 4 fimbrial biogenesis protein PilX N-terminal domain-containing protein</fullName>
    </recommendedName>
</protein>
<keyword evidence="2" id="KW-1185">Reference proteome</keyword>
<accession>A0ABX7PD13</accession>
<evidence type="ECO:0000313" key="1">
    <source>
        <dbReference type="EMBL" id="QSQ28366.1"/>
    </source>
</evidence>
<reference evidence="1 2" key="1">
    <citation type="submission" date="2021-02" db="EMBL/GenBank/DDBJ databases">
        <title>De Novo genome assembly of isolated myxobacteria.</title>
        <authorList>
            <person name="Stevens D.C."/>
        </authorList>
    </citation>
    <scope>NUCLEOTIDE SEQUENCE [LARGE SCALE GENOMIC DNA]</scope>
    <source>
        <strain evidence="2">SCPEA02</strain>
    </source>
</reference>
<name>A0ABX7PD13_9BACT</name>